<evidence type="ECO:0000256" key="1">
    <source>
        <dbReference type="SAM" id="MobiDB-lite"/>
    </source>
</evidence>
<gene>
    <name evidence="2" type="ORF">CA267_009830</name>
</gene>
<organism evidence="2 3">
    <name type="scientific">Alteromonas pelagimontana</name>
    <dbReference type="NCBI Taxonomy" id="1858656"/>
    <lineage>
        <taxon>Bacteria</taxon>
        <taxon>Pseudomonadati</taxon>
        <taxon>Pseudomonadota</taxon>
        <taxon>Gammaproteobacteria</taxon>
        <taxon>Alteromonadales</taxon>
        <taxon>Alteromonadaceae</taxon>
        <taxon>Alteromonas/Salinimonas group</taxon>
        <taxon>Alteromonas</taxon>
    </lineage>
</organism>
<evidence type="ECO:0000313" key="3">
    <source>
        <dbReference type="Proteomes" id="UP000219285"/>
    </source>
</evidence>
<dbReference type="KEGG" id="apel:CA267_009830"/>
<protein>
    <submittedName>
        <fullName evidence="2">Uncharacterized protein</fullName>
    </submittedName>
</protein>
<accession>A0A6M4MEM2</accession>
<dbReference type="Proteomes" id="UP000219285">
    <property type="component" value="Chromosome"/>
</dbReference>
<dbReference type="RefSeq" id="WP_075607650.1">
    <property type="nucleotide sequence ID" value="NZ_CP052766.1"/>
</dbReference>
<proteinExistence type="predicted"/>
<reference evidence="3" key="1">
    <citation type="submission" date="2014-12" db="EMBL/GenBank/DDBJ databases">
        <title>Complete genome sequence of a multi-drug resistant Klebsiella pneumoniae.</title>
        <authorList>
            <person name="Hua X."/>
            <person name="Chen Q."/>
            <person name="Li X."/>
            <person name="Feng Y."/>
            <person name="Ruan Z."/>
            <person name="Yu Y."/>
        </authorList>
    </citation>
    <scope>NUCLEOTIDE SEQUENCE [LARGE SCALE GENOMIC DNA]</scope>
    <source>
        <strain evidence="3">5.12</strain>
    </source>
</reference>
<dbReference type="AlphaFoldDB" id="A0A6M4MEM2"/>
<dbReference type="PROSITE" id="PS51257">
    <property type="entry name" value="PROKAR_LIPOPROTEIN"/>
    <property type="match status" value="1"/>
</dbReference>
<feature type="region of interest" description="Disordered" evidence="1">
    <location>
        <begin position="34"/>
        <end position="56"/>
    </location>
</feature>
<dbReference type="EMBL" id="CP052766">
    <property type="protein sequence ID" value="QJR81055.1"/>
    <property type="molecule type" value="Genomic_DNA"/>
</dbReference>
<sequence>MKDSHNLSYAPSKIFRVASLTLMSAMLLTACGGGGSSNSDVPQTPDDDGTNVGTPQPTAFKLTTQNTAISLSENTSTDLSVSFTGANGDVSATVEESLPSALSVSISDISANGAMINIAVPELENDGSDEIVVTFTDSAGQTDSYTIGTSLVNSSGEKALANYEIAAWGAGTFINLESERELFKRLKKILKMKGVPTANIPVFPVNLNLTTRADLINFSNARSEVVNSYLDSTITETEVRAKTDDILALSGDFVIPVNSVLEELVSLASGTVPELPLGVVSLDKESGLLLSQFIGNAQMGAYSTEWVWTFNNEYQFMAQLTQSSASCQAAE</sequence>
<name>A0A6M4MEM2_9ALTE</name>
<evidence type="ECO:0000313" key="2">
    <source>
        <dbReference type="EMBL" id="QJR81055.1"/>
    </source>
</evidence>
<reference evidence="2 3" key="2">
    <citation type="submission" date="2020-04" db="EMBL/GenBank/DDBJ databases">
        <title>Complete genome sequence of Alteromonas pelagimontana 5.12T.</title>
        <authorList>
            <person name="Sinha R.K."/>
            <person name="Krishnan K.P."/>
            <person name="Kurian J.P."/>
        </authorList>
    </citation>
    <scope>NUCLEOTIDE SEQUENCE [LARGE SCALE GENOMIC DNA]</scope>
    <source>
        <strain evidence="2 3">5.12</strain>
    </source>
</reference>
<keyword evidence="3" id="KW-1185">Reference proteome</keyword>